<sequence length="70" mass="8170">MMGMKYSFDARLEFARRLSAIFPEPGFKFADKFEVTFVHCSVLILLLLATKFESLLVDCNRSQVLFKLWC</sequence>
<reference evidence="1 2" key="1">
    <citation type="submission" date="2015-04" db="EMBL/GenBank/DDBJ databases">
        <title>Comparative genomics of rhizobia nodulating Arachis hypogaea in China.</title>
        <authorList>
            <person name="Li Y."/>
        </authorList>
    </citation>
    <scope>NUCLEOTIDE SEQUENCE [LARGE SCALE GENOMIC DNA]</scope>
    <source>
        <strain evidence="1 2">CCBAU 51787</strain>
    </source>
</reference>
<protein>
    <submittedName>
        <fullName evidence="1">Uncharacterized protein</fullName>
    </submittedName>
</protein>
<dbReference type="Proteomes" id="UP000290565">
    <property type="component" value="Unassembled WGS sequence"/>
</dbReference>
<name>A0A4Q0S8G4_9BRAD</name>
<proteinExistence type="predicted"/>
<dbReference type="AlphaFoldDB" id="A0A4Q0S8G4"/>
<gene>
    <name evidence="1" type="ORF">XH94_33920</name>
</gene>
<organism evidence="1 2">
    <name type="scientific">Bradyrhizobium zhanjiangense</name>
    <dbReference type="NCBI Taxonomy" id="1325107"/>
    <lineage>
        <taxon>Bacteria</taxon>
        <taxon>Pseudomonadati</taxon>
        <taxon>Pseudomonadota</taxon>
        <taxon>Alphaproteobacteria</taxon>
        <taxon>Hyphomicrobiales</taxon>
        <taxon>Nitrobacteraceae</taxon>
        <taxon>Bradyrhizobium</taxon>
    </lineage>
</organism>
<evidence type="ECO:0000313" key="2">
    <source>
        <dbReference type="Proteomes" id="UP000290565"/>
    </source>
</evidence>
<accession>A0A4Q0S8G4</accession>
<evidence type="ECO:0000313" key="1">
    <source>
        <dbReference type="EMBL" id="RXH31594.1"/>
    </source>
</evidence>
<dbReference type="EMBL" id="LBJM01000091">
    <property type="protein sequence ID" value="RXH31594.1"/>
    <property type="molecule type" value="Genomic_DNA"/>
</dbReference>
<comment type="caution">
    <text evidence="1">The sequence shown here is derived from an EMBL/GenBank/DDBJ whole genome shotgun (WGS) entry which is preliminary data.</text>
</comment>